<organism evidence="1">
    <name type="scientific">Lepeophtheirus salmonis</name>
    <name type="common">Salmon louse</name>
    <name type="synonym">Caligus salmonis</name>
    <dbReference type="NCBI Taxonomy" id="72036"/>
    <lineage>
        <taxon>Eukaryota</taxon>
        <taxon>Metazoa</taxon>
        <taxon>Ecdysozoa</taxon>
        <taxon>Arthropoda</taxon>
        <taxon>Crustacea</taxon>
        <taxon>Multicrustacea</taxon>
        <taxon>Hexanauplia</taxon>
        <taxon>Copepoda</taxon>
        <taxon>Siphonostomatoida</taxon>
        <taxon>Caligidae</taxon>
        <taxon>Lepeophtheirus</taxon>
    </lineage>
</organism>
<dbReference type="EMBL" id="HACA01003991">
    <property type="protein sequence ID" value="CDW21352.1"/>
    <property type="molecule type" value="Transcribed_RNA"/>
</dbReference>
<sequence>MVMPFGRTHSLTLLLRRRHIQGWGRRIRRRRVQVYSVIVRWWRESILLPPPIGKISSRDGNVLIIRGMNVLFSSFSLS</sequence>
<reference evidence="1" key="1">
    <citation type="submission" date="2014-05" db="EMBL/GenBank/DDBJ databases">
        <authorList>
            <person name="Chronopoulou M."/>
        </authorList>
    </citation>
    <scope>NUCLEOTIDE SEQUENCE</scope>
    <source>
        <tissue evidence="1">Whole organism</tissue>
    </source>
</reference>
<proteinExistence type="predicted"/>
<accession>A0A0K2T700</accession>
<evidence type="ECO:0000313" key="1">
    <source>
        <dbReference type="EMBL" id="CDW21352.1"/>
    </source>
</evidence>
<dbReference type="AlphaFoldDB" id="A0A0K2T700"/>
<name>A0A0K2T700_LEPSM</name>
<protein>
    <submittedName>
        <fullName evidence="1">Uncharacterized protein</fullName>
    </submittedName>
</protein>